<dbReference type="Gene3D" id="1.10.10.1550">
    <property type="entry name" value="ROS/MUCR transcriptional regulator protein"/>
    <property type="match status" value="1"/>
</dbReference>
<dbReference type="Pfam" id="PF05443">
    <property type="entry name" value="ROS_MUCR"/>
    <property type="match status" value="1"/>
</dbReference>
<keyword evidence="3" id="KW-1185">Reference proteome</keyword>
<comment type="similarity">
    <text evidence="1">Belongs to the ros/MucR family.</text>
</comment>
<dbReference type="Proteomes" id="UP001499951">
    <property type="component" value="Unassembled WGS sequence"/>
</dbReference>
<evidence type="ECO:0000313" key="2">
    <source>
        <dbReference type="EMBL" id="GAA0570907.1"/>
    </source>
</evidence>
<proteinExistence type="inferred from homology"/>
<dbReference type="InterPro" id="IPR041920">
    <property type="entry name" value="ROS/MUCR_sf"/>
</dbReference>
<gene>
    <name evidence="2" type="ORF">GCM10008942_19530</name>
</gene>
<protein>
    <submittedName>
        <fullName evidence="2">MucR family transcriptional regulator</fullName>
    </submittedName>
</protein>
<evidence type="ECO:0000313" key="3">
    <source>
        <dbReference type="Proteomes" id="UP001499951"/>
    </source>
</evidence>
<reference evidence="2 3" key="1">
    <citation type="journal article" date="2019" name="Int. J. Syst. Evol. Microbiol.">
        <title>The Global Catalogue of Microorganisms (GCM) 10K type strain sequencing project: providing services to taxonomists for standard genome sequencing and annotation.</title>
        <authorList>
            <consortium name="The Broad Institute Genomics Platform"/>
            <consortium name="The Broad Institute Genome Sequencing Center for Infectious Disease"/>
            <person name="Wu L."/>
            <person name="Ma J."/>
        </authorList>
    </citation>
    <scope>NUCLEOTIDE SEQUENCE [LARGE SCALE GENOMIC DNA]</scope>
    <source>
        <strain evidence="2 3">JCM 15089</strain>
    </source>
</reference>
<sequence length="140" mass="15314">MESVKGTDLLKLASDIVAAYVSNNPVPVSELPGMIKNVHATLGTLSGAPAAEVVTNQKPAVPVKKSITPEYLVCLEDGKRLKMLKRYLRSRYGLSPDQYRAKWGLPPDYPMVASNYAAQRSEFAKKIGLGKPVTKSRRRG</sequence>
<name>A0ABN1EP41_9PROT</name>
<dbReference type="InterPro" id="IPR008807">
    <property type="entry name" value="ROS_MUCR"/>
</dbReference>
<dbReference type="RefSeq" id="WP_166934001.1">
    <property type="nucleotide sequence ID" value="NZ_BAAADD010000005.1"/>
</dbReference>
<accession>A0ABN1EP41</accession>
<organism evidence="2 3">
    <name type="scientific">Rhizomicrobium electricum</name>
    <dbReference type="NCBI Taxonomy" id="480070"/>
    <lineage>
        <taxon>Bacteria</taxon>
        <taxon>Pseudomonadati</taxon>
        <taxon>Pseudomonadota</taxon>
        <taxon>Alphaproteobacteria</taxon>
        <taxon>Micropepsales</taxon>
        <taxon>Micropepsaceae</taxon>
        <taxon>Rhizomicrobium</taxon>
    </lineage>
</organism>
<dbReference type="EMBL" id="BAAADD010000005">
    <property type="protein sequence ID" value="GAA0570907.1"/>
    <property type="molecule type" value="Genomic_DNA"/>
</dbReference>
<evidence type="ECO:0000256" key="1">
    <source>
        <dbReference type="ARBA" id="ARBA00007031"/>
    </source>
</evidence>
<comment type="caution">
    <text evidence="2">The sequence shown here is derived from an EMBL/GenBank/DDBJ whole genome shotgun (WGS) entry which is preliminary data.</text>
</comment>